<dbReference type="CDD" id="cd09107">
    <property type="entry name" value="PLDc_vPLD3_4_5_like_2"/>
    <property type="match status" value="1"/>
</dbReference>
<protein>
    <recommendedName>
        <fullName evidence="4">PLD phosphodiesterase domain-containing protein</fullName>
    </recommendedName>
</protein>
<feature type="compositionally biased region" description="Low complexity" evidence="2">
    <location>
        <begin position="86"/>
        <end position="103"/>
    </location>
</feature>
<feature type="transmembrane region" description="Helical" evidence="3">
    <location>
        <begin position="21"/>
        <end position="43"/>
    </location>
</feature>
<dbReference type="Gene3D" id="3.30.870.10">
    <property type="entry name" value="Endonuclease Chain A"/>
    <property type="match status" value="2"/>
</dbReference>
<reference evidence="6" key="1">
    <citation type="submission" date="2011-07" db="EMBL/GenBank/DDBJ databases">
        <authorList>
            <consortium name="Caenorhabditis brenneri Sequencing and Analysis Consortium"/>
            <person name="Wilson R.K."/>
        </authorList>
    </citation>
    <scope>NUCLEOTIDE SEQUENCE [LARGE SCALE GENOMIC DNA]</scope>
    <source>
        <strain evidence="6">PB2801</strain>
    </source>
</reference>
<accession>G0N9T4</accession>
<feature type="domain" description="PLD phosphodiesterase" evidence="4">
    <location>
        <begin position="529"/>
        <end position="555"/>
    </location>
</feature>
<dbReference type="SUPFAM" id="SSF56024">
    <property type="entry name" value="Phospholipase D/nuclease"/>
    <property type="match status" value="2"/>
</dbReference>
<evidence type="ECO:0000313" key="6">
    <source>
        <dbReference type="Proteomes" id="UP000008068"/>
    </source>
</evidence>
<dbReference type="HOGENOM" id="CLU_430366_0_0_1"/>
<dbReference type="CDD" id="cd09106">
    <property type="entry name" value="PLDc_vPLD3_4_5_like_1"/>
    <property type="match status" value="1"/>
</dbReference>
<evidence type="ECO:0000256" key="3">
    <source>
        <dbReference type="SAM" id="Phobius"/>
    </source>
</evidence>
<evidence type="ECO:0000313" key="5">
    <source>
        <dbReference type="EMBL" id="EGT55817.1"/>
    </source>
</evidence>
<feature type="compositionally biased region" description="Low complexity" evidence="2">
    <location>
        <begin position="144"/>
        <end position="187"/>
    </location>
</feature>
<dbReference type="GO" id="GO:0003824">
    <property type="term" value="F:catalytic activity"/>
    <property type="evidence" value="ECO:0007669"/>
    <property type="project" value="InterPro"/>
</dbReference>
<dbReference type="SMART" id="SM00155">
    <property type="entry name" value="PLDc"/>
    <property type="match status" value="2"/>
</dbReference>
<gene>
    <name evidence="5" type="ORF">CAEBREN_04376</name>
</gene>
<keyword evidence="6" id="KW-1185">Reference proteome</keyword>
<dbReference type="eggNOG" id="KOG3603">
    <property type="taxonomic scope" value="Eukaryota"/>
</dbReference>
<evidence type="ECO:0000259" key="4">
    <source>
        <dbReference type="PROSITE" id="PS50035"/>
    </source>
</evidence>
<dbReference type="STRING" id="135651.G0N9T4"/>
<keyword evidence="3" id="KW-1133">Transmembrane helix</keyword>
<dbReference type="PANTHER" id="PTHR10185">
    <property type="entry name" value="PHOSPHOLIPASE D - RELATED"/>
    <property type="match status" value="1"/>
</dbReference>
<dbReference type="AlphaFoldDB" id="G0N9T4"/>
<evidence type="ECO:0000256" key="1">
    <source>
        <dbReference type="ARBA" id="ARBA00008664"/>
    </source>
</evidence>
<dbReference type="InParanoid" id="G0N9T4"/>
<dbReference type="InterPro" id="IPR001736">
    <property type="entry name" value="PLipase_D/transphosphatidylase"/>
</dbReference>
<comment type="similarity">
    <text evidence="1">Belongs to the phospholipase D family.</text>
</comment>
<name>G0N9T4_CAEBE</name>
<dbReference type="Pfam" id="PF13918">
    <property type="entry name" value="PLDc_3"/>
    <property type="match status" value="1"/>
</dbReference>
<feature type="domain" description="PLD phosphodiesterase" evidence="4">
    <location>
        <begin position="316"/>
        <end position="343"/>
    </location>
</feature>
<evidence type="ECO:0000256" key="2">
    <source>
        <dbReference type="SAM" id="MobiDB-lite"/>
    </source>
</evidence>
<dbReference type="InterPro" id="IPR025202">
    <property type="entry name" value="PLD-like_dom"/>
</dbReference>
<dbReference type="OrthoDB" id="1923775at2759"/>
<organism evidence="6">
    <name type="scientific">Caenorhabditis brenneri</name>
    <name type="common">Nematode worm</name>
    <dbReference type="NCBI Taxonomy" id="135651"/>
    <lineage>
        <taxon>Eukaryota</taxon>
        <taxon>Metazoa</taxon>
        <taxon>Ecdysozoa</taxon>
        <taxon>Nematoda</taxon>
        <taxon>Chromadorea</taxon>
        <taxon>Rhabditida</taxon>
        <taxon>Rhabditina</taxon>
        <taxon>Rhabditomorpha</taxon>
        <taxon>Rhabditoidea</taxon>
        <taxon>Rhabditidae</taxon>
        <taxon>Peloderinae</taxon>
        <taxon>Caenorhabditis</taxon>
    </lineage>
</organism>
<dbReference type="InterPro" id="IPR032803">
    <property type="entry name" value="PLDc_3"/>
</dbReference>
<dbReference type="Pfam" id="PF13091">
    <property type="entry name" value="PLDc_2"/>
    <property type="match status" value="1"/>
</dbReference>
<dbReference type="InterPro" id="IPR050874">
    <property type="entry name" value="Diverse_PLD-related"/>
</dbReference>
<dbReference type="PROSITE" id="PS50035">
    <property type="entry name" value="PLD"/>
    <property type="match status" value="2"/>
</dbReference>
<keyword evidence="3" id="KW-0812">Transmembrane</keyword>
<keyword evidence="3" id="KW-0472">Membrane</keyword>
<dbReference type="EMBL" id="GL379852">
    <property type="protein sequence ID" value="EGT55817.1"/>
    <property type="molecule type" value="Genomic_DNA"/>
</dbReference>
<dbReference type="Proteomes" id="UP000008068">
    <property type="component" value="Unassembled WGS sequence"/>
</dbReference>
<feature type="compositionally biased region" description="Polar residues" evidence="2">
    <location>
        <begin position="113"/>
        <end position="125"/>
    </location>
</feature>
<feature type="region of interest" description="Disordered" evidence="2">
    <location>
        <begin position="46"/>
        <end position="191"/>
    </location>
</feature>
<sequence length="654" mass="73251">MSESSELPTVLSKPPKTRTKLPIYLISAIVVALVVIVVVVNIVHRLPDSPDDSDDTKSTVASWTTKSITPSPLTDHLNPNVNPVVTSTAESTSTSESDSSSSNSDEDHKDGENSTLVHVTVTSTPIPALETTFETTKISENEETTVTHTSPSPTETSSVTSSEFSDVPTTSSESETTVIPVSTVTPPNGGECGKTCSVSLVESIPRGVSFTDKVYTKNAYESWAELLGTARSEIDIFAYKMNLRGKELRYDFDNSTFEGRQLYSILEEQAKSGVLIKLIDCQPPTMPENDYDADELERMGLIQRQGLDMNSMNGGGGGVQHSKTFIIDDRHLFVGSMNFEWKSFSQVYFQIPSPFRNPFQKLEIGLEFHDCPCIAKDASLLFDQLFNSLSGHEKLETVDFPTHQIGNSTFQFLASPSFLLTSSPSWDLEALLNLIYEADQFVDIAVMQYFPSWIYFKNREHFSQIDNAIRMSVSRGIKFRILVSGDQKEEQKLMFSYLHSLSVLHSPVENRFIQVKFILIPQTAQEIYKDRKMHAKFMLSESKTIIGSSNYAPEYFYKSTGTAIIVEEEVNKGDINHQIKAVFDRYWHSSYTQKLQKFGESKGFLPKTSKPYNPFAGWFGFDHIGVFNEKHSSSGLVYEKNSGEDQILDPLIFI</sequence>
<proteinExistence type="inferred from homology"/>
<dbReference type="PANTHER" id="PTHR10185:SF15">
    <property type="entry name" value="PLD PHOSPHODIESTERASE DOMAIN-CONTAINING PROTEIN"/>
    <property type="match status" value="1"/>
</dbReference>
<feature type="compositionally biased region" description="Polar residues" evidence="2">
    <location>
        <begin position="58"/>
        <end position="85"/>
    </location>
</feature>
<dbReference type="OMA" id="HDCPCIA"/>